<organism evidence="2 3">
    <name type="scientific">Crepidotus variabilis</name>
    <dbReference type="NCBI Taxonomy" id="179855"/>
    <lineage>
        <taxon>Eukaryota</taxon>
        <taxon>Fungi</taxon>
        <taxon>Dikarya</taxon>
        <taxon>Basidiomycota</taxon>
        <taxon>Agaricomycotina</taxon>
        <taxon>Agaricomycetes</taxon>
        <taxon>Agaricomycetidae</taxon>
        <taxon>Agaricales</taxon>
        <taxon>Agaricineae</taxon>
        <taxon>Crepidotaceae</taxon>
        <taxon>Crepidotus</taxon>
    </lineage>
</organism>
<gene>
    <name evidence="2" type="ORF">CPB83DRAFT_840216</name>
</gene>
<comment type="caution">
    <text evidence="2">The sequence shown here is derived from an EMBL/GenBank/DDBJ whole genome shotgun (WGS) entry which is preliminary data.</text>
</comment>
<keyword evidence="3" id="KW-1185">Reference proteome</keyword>
<dbReference type="Pfam" id="PF11807">
    <property type="entry name" value="UstYa"/>
    <property type="match status" value="1"/>
</dbReference>
<evidence type="ECO:0000313" key="3">
    <source>
        <dbReference type="Proteomes" id="UP000807306"/>
    </source>
</evidence>
<evidence type="ECO:0000256" key="1">
    <source>
        <dbReference type="ARBA" id="ARBA00035112"/>
    </source>
</evidence>
<sequence length="171" mass="19751">MVDSAVENHAYMGNDVPQSWPISTGQEVIMQFEDTRRFALEDSEEANEQWMAQYPNKGVINLGINKEPFTIGMFHEIRCIDIIRKELLRLRPNETSHGTQLNTTSLVPRKVAMHCLNYLRQMILCRADNNPEPTFRGSSPPLPLLYRCNDWTKVYEAVERNQEAKTKPDAK</sequence>
<evidence type="ECO:0000313" key="2">
    <source>
        <dbReference type="EMBL" id="KAF9522775.1"/>
    </source>
</evidence>
<dbReference type="EMBL" id="MU157934">
    <property type="protein sequence ID" value="KAF9522775.1"/>
    <property type="molecule type" value="Genomic_DNA"/>
</dbReference>
<dbReference type="PANTHER" id="PTHR33365">
    <property type="entry name" value="YALI0B05434P"/>
    <property type="match status" value="1"/>
</dbReference>
<dbReference type="InterPro" id="IPR021765">
    <property type="entry name" value="UstYa-like"/>
</dbReference>
<comment type="similarity">
    <text evidence="1">Belongs to the ustYa family.</text>
</comment>
<dbReference type="AlphaFoldDB" id="A0A9P6E5C3"/>
<reference evidence="2" key="1">
    <citation type="submission" date="2020-11" db="EMBL/GenBank/DDBJ databases">
        <authorList>
            <consortium name="DOE Joint Genome Institute"/>
            <person name="Ahrendt S."/>
            <person name="Riley R."/>
            <person name="Andreopoulos W."/>
            <person name="Labutti K."/>
            <person name="Pangilinan J."/>
            <person name="Ruiz-Duenas F.J."/>
            <person name="Barrasa J.M."/>
            <person name="Sanchez-Garcia M."/>
            <person name="Camarero S."/>
            <person name="Miyauchi S."/>
            <person name="Serrano A."/>
            <person name="Linde D."/>
            <person name="Babiker R."/>
            <person name="Drula E."/>
            <person name="Ayuso-Fernandez I."/>
            <person name="Pacheco R."/>
            <person name="Padilla G."/>
            <person name="Ferreira P."/>
            <person name="Barriuso J."/>
            <person name="Kellner H."/>
            <person name="Castanera R."/>
            <person name="Alfaro M."/>
            <person name="Ramirez L."/>
            <person name="Pisabarro A.G."/>
            <person name="Kuo A."/>
            <person name="Tritt A."/>
            <person name="Lipzen A."/>
            <person name="He G."/>
            <person name="Yan M."/>
            <person name="Ng V."/>
            <person name="Cullen D."/>
            <person name="Martin F."/>
            <person name="Rosso M.-N."/>
            <person name="Henrissat B."/>
            <person name="Hibbett D."/>
            <person name="Martinez A.T."/>
            <person name="Grigoriev I.V."/>
        </authorList>
    </citation>
    <scope>NUCLEOTIDE SEQUENCE</scope>
    <source>
        <strain evidence="2">CBS 506.95</strain>
    </source>
</reference>
<dbReference type="Proteomes" id="UP000807306">
    <property type="component" value="Unassembled WGS sequence"/>
</dbReference>
<dbReference type="PANTHER" id="PTHR33365:SF13">
    <property type="entry name" value="TAT PATHWAY SIGNAL SEQUENCE"/>
    <property type="match status" value="1"/>
</dbReference>
<name>A0A9P6E5C3_9AGAR</name>
<proteinExistence type="inferred from homology"/>
<dbReference type="OrthoDB" id="3687641at2759"/>
<protein>
    <submittedName>
        <fullName evidence="2">Uncharacterized protein</fullName>
    </submittedName>
</protein>
<accession>A0A9P6E5C3</accession>
<dbReference type="GO" id="GO:0043386">
    <property type="term" value="P:mycotoxin biosynthetic process"/>
    <property type="evidence" value="ECO:0007669"/>
    <property type="project" value="InterPro"/>
</dbReference>